<evidence type="ECO:0000313" key="5">
    <source>
        <dbReference type="EMBL" id="AZS88322.1"/>
    </source>
</evidence>
<dbReference type="InterPro" id="IPR016032">
    <property type="entry name" value="Sig_transdc_resp-reg_C-effctor"/>
</dbReference>
<dbReference type="Pfam" id="PF00196">
    <property type="entry name" value="GerE"/>
    <property type="match status" value="1"/>
</dbReference>
<proteinExistence type="predicted"/>
<dbReference type="PANTHER" id="PTHR44688:SF16">
    <property type="entry name" value="DNA-BINDING TRANSCRIPTIONAL ACTIVATOR DEVR_DOSR"/>
    <property type="match status" value="1"/>
</dbReference>
<name>A0A3Q9KXI4_STRGD</name>
<dbReference type="SMART" id="SM00421">
    <property type="entry name" value="HTH_LUXR"/>
    <property type="match status" value="1"/>
</dbReference>
<keyword evidence="2 6" id="KW-0238">DNA-binding</keyword>
<evidence type="ECO:0000313" key="6">
    <source>
        <dbReference type="EMBL" id="QCN84836.1"/>
    </source>
</evidence>
<dbReference type="InterPro" id="IPR000792">
    <property type="entry name" value="Tscrpt_reg_LuxR_C"/>
</dbReference>
<dbReference type="PRINTS" id="PR00038">
    <property type="entry name" value="HTHLUXR"/>
</dbReference>
<evidence type="ECO:0000259" key="4">
    <source>
        <dbReference type="PROSITE" id="PS50043"/>
    </source>
</evidence>
<reference evidence="5 7" key="2">
    <citation type="submission" date="2018-12" db="EMBL/GenBank/DDBJ databases">
        <title>Streptomyces griseoviridis F1-27 complete genome.</title>
        <authorList>
            <person name="Mariita R.M."/>
            <person name="Sello J.K."/>
        </authorList>
    </citation>
    <scope>NUCLEOTIDE SEQUENCE [LARGE SCALE GENOMIC DNA]</scope>
    <source>
        <strain evidence="5 7">F1-27</strain>
    </source>
</reference>
<dbReference type="RefSeq" id="WP_127181103.1">
    <property type="nucleotide sequence ID" value="NZ_CP029078.1"/>
</dbReference>
<dbReference type="Proteomes" id="UP000271291">
    <property type="component" value="Chromosome"/>
</dbReference>
<keyword evidence="1" id="KW-0805">Transcription regulation</keyword>
<sequence length="229" mass="23259">MHRVLLAGGPALVRDACARVIGASPAFALPAQTATLADALTAPVPRDLLLVDAGELVRGPSAAVRTRLRRAAACTRVAVLGQVPAAELPLLAGAGVTGVLGPYLEPDAFLAALDVVLAGAMVISPAPTPAPQAAASRGALTPLTRREREVLALIATQPDNTAIARALDVRPLTVKSHINRIMHKLEVSSRAQLVVVAYESRLIVPGAPGLAGATGDARSGRAGRPGGSC</sequence>
<feature type="domain" description="HTH luxR-type" evidence="4">
    <location>
        <begin position="136"/>
        <end position="201"/>
    </location>
</feature>
<protein>
    <submittedName>
        <fullName evidence="6">DNA-binding response regulator</fullName>
    </submittedName>
    <submittedName>
        <fullName evidence="5">Response regulator transcription factor</fullName>
    </submittedName>
</protein>
<organism evidence="5 7">
    <name type="scientific">Streptomyces griseoviridis</name>
    <dbReference type="NCBI Taxonomy" id="45398"/>
    <lineage>
        <taxon>Bacteria</taxon>
        <taxon>Bacillati</taxon>
        <taxon>Actinomycetota</taxon>
        <taxon>Actinomycetes</taxon>
        <taxon>Kitasatosporales</taxon>
        <taxon>Streptomycetaceae</taxon>
        <taxon>Streptomyces</taxon>
    </lineage>
</organism>
<dbReference type="AlphaFoldDB" id="A0A3Q9KXI4"/>
<dbReference type="KEGG" id="sgd:ELQ87_31840"/>
<dbReference type="PROSITE" id="PS50043">
    <property type="entry name" value="HTH_LUXR_2"/>
    <property type="match status" value="1"/>
</dbReference>
<reference evidence="6 8" key="1">
    <citation type="submission" date="2018-04" db="EMBL/GenBank/DDBJ databases">
        <title>Complete genome sequences of Streptomyces griseoviridis K61 and characterization of antagonistic properties of biological control agents.</title>
        <authorList>
            <person name="Mariita R.M."/>
            <person name="Sello J.K."/>
        </authorList>
    </citation>
    <scope>NUCLEOTIDE SEQUENCE [LARGE SCALE GENOMIC DNA]</scope>
    <source>
        <strain evidence="6 8">K61</strain>
    </source>
</reference>
<keyword evidence="3" id="KW-0804">Transcription</keyword>
<evidence type="ECO:0000256" key="3">
    <source>
        <dbReference type="ARBA" id="ARBA00023163"/>
    </source>
</evidence>
<dbReference type="PANTHER" id="PTHR44688">
    <property type="entry name" value="DNA-BINDING TRANSCRIPTIONAL ACTIVATOR DEVR_DOSR"/>
    <property type="match status" value="1"/>
</dbReference>
<keyword evidence="8" id="KW-1185">Reference proteome</keyword>
<gene>
    <name evidence="6" type="ORF">DDJ31_07425</name>
    <name evidence="5" type="ORF">ELQ87_31840</name>
</gene>
<evidence type="ECO:0000313" key="7">
    <source>
        <dbReference type="Proteomes" id="UP000271291"/>
    </source>
</evidence>
<dbReference type="SUPFAM" id="SSF46894">
    <property type="entry name" value="C-terminal effector domain of the bipartite response regulators"/>
    <property type="match status" value="1"/>
</dbReference>
<dbReference type="GO" id="GO:0003677">
    <property type="term" value="F:DNA binding"/>
    <property type="evidence" value="ECO:0007669"/>
    <property type="project" value="UniProtKB-KW"/>
</dbReference>
<dbReference type="OrthoDB" id="4222118at2"/>
<evidence type="ECO:0000313" key="8">
    <source>
        <dbReference type="Proteomes" id="UP000501753"/>
    </source>
</evidence>
<dbReference type="CDD" id="cd06170">
    <property type="entry name" value="LuxR_C_like"/>
    <property type="match status" value="1"/>
</dbReference>
<dbReference type="Proteomes" id="UP000501753">
    <property type="component" value="Chromosome"/>
</dbReference>
<accession>A0A3Q9KXI4</accession>
<dbReference type="EMBL" id="CP029078">
    <property type="protein sequence ID" value="QCN84836.1"/>
    <property type="molecule type" value="Genomic_DNA"/>
</dbReference>
<evidence type="ECO:0000256" key="1">
    <source>
        <dbReference type="ARBA" id="ARBA00023015"/>
    </source>
</evidence>
<evidence type="ECO:0000256" key="2">
    <source>
        <dbReference type="ARBA" id="ARBA00023125"/>
    </source>
</evidence>
<dbReference type="EMBL" id="CP034687">
    <property type="protein sequence ID" value="AZS88322.1"/>
    <property type="molecule type" value="Genomic_DNA"/>
</dbReference>
<dbReference type="GO" id="GO:0006355">
    <property type="term" value="P:regulation of DNA-templated transcription"/>
    <property type="evidence" value="ECO:0007669"/>
    <property type="project" value="InterPro"/>
</dbReference>
<dbReference type="Gene3D" id="3.40.50.2300">
    <property type="match status" value="1"/>
</dbReference>